<feature type="compositionally biased region" description="Basic and acidic residues" evidence="9">
    <location>
        <begin position="2660"/>
        <end position="2687"/>
    </location>
</feature>
<dbReference type="InterPro" id="IPR027640">
    <property type="entry name" value="Kinesin-like_fam"/>
</dbReference>
<feature type="compositionally biased region" description="Basic and acidic residues" evidence="9">
    <location>
        <begin position="2627"/>
        <end position="2646"/>
    </location>
</feature>
<dbReference type="RefSeq" id="XP_037871106.1">
    <property type="nucleotide sequence ID" value="XM_038015178.2"/>
</dbReference>
<dbReference type="PANTHER" id="PTHR47968">
    <property type="entry name" value="CENTROMERE PROTEIN E"/>
    <property type="match status" value="1"/>
</dbReference>
<feature type="coiled-coil region" evidence="8">
    <location>
        <begin position="2698"/>
        <end position="2760"/>
    </location>
</feature>
<evidence type="ECO:0000256" key="8">
    <source>
        <dbReference type="SAM" id="Coils"/>
    </source>
</evidence>
<organism evidence="11 12">
    <name type="scientific">Bombyx mori</name>
    <name type="common">Silk moth</name>
    <dbReference type="NCBI Taxonomy" id="7091"/>
    <lineage>
        <taxon>Eukaryota</taxon>
        <taxon>Metazoa</taxon>
        <taxon>Ecdysozoa</taxon>
        <taxon>Arthropoda</taxon>
        <taxon>Hexapoda</taxon>
        <taxon>Insecta</taxon>
        <taxon>Pterygota</taxon>
        <taxon>Neoptera</taxon>
        <taxon>Endopterygota</taxon>
        <taxon>Lepidoptera</taxon>
        <taxon>Glossata</taxon>
        <taxon>Ditrysia</taxon>
        <taxon>Bombycoidea</taxon>
        <taxon>Bombycidae</taxon>
        <taxon>Bombycinae</taxon>
        <taxon>Bombyx</taxon>
    </lineage>
</organism>
<dbReference type="InterPro" id="IPR036961">
    <property type="entry name" value="Kinesin_motor_dom_sf"/>
</dbReference>
<feature type="coiled-coil region" evidence="8">
    <location>
        <begin position="1674"/>
        <end position="1870"/>
    </location>
</feature>
<feature type="region of interest" description="Disordered" evidence="9">
    <location>
        <begin position="1382"/>
        <end position="1401"/>
    </location>
</feature>
<keyword evidence="5 7" id="KW-0505">Motor protein</keyword>
<dbReference type="Pfam" id="PF00225">
    <property type="entry name" value="Kinesin"/>
    <property type="match status" value="1"/>
</dbReference>
<feature type="region of interest" description="Disordered" evidence="9">
    <location>
        <begin position="2559"/>
        <end position="2590"/>
    </location>
</feature>
<dbReference type="InterPro" id="IPR001752">
    <property type="entry name" value="Kinesin_motor_dom"/>
</dbReference>
<name>A0A8R2M0H7_BOMMO</name>
<feature type="region of interest" description="Disordered" evidence="9">
    <location>
        <begin position="439"/>
        <end position="468"/>
    </location>
</feature>
<keyword evidence="6" id="KW-0206">Cytoskeleton</keyword>
<dbReference type="GO" id="GO:0003777">
    <property type="term" value="F:microtubule motor activity"/>
    <property type="evidence" value="ECO:0007669"/>
    <property type="project" value="InterPro"/>
</dbReference>
<evidence type="ECO:0000256" key="7">
    <source>
        <dbReference type="PROSITE-ProRule" id="PRU00283"/>
    </source>
</evidence>
<feature type="coiled-coil region" evidence="8">
    <location>
        <begin position="2026"/>
        <end position="2102"/>
    </location>
</feature>
<feature type="coiled-coil region" evidence="8">
    <location>
        <begin position="341"/>
        <end position="378"/>
    </location>
</feature>
<proteinExistence type="inferred from homology"/>
<feature type="coiled-coil region" evidence="8">
    <location>
        <begin position="2965"/>
        <end position="2992"/>
    </location>
</feature>
<dbReference type="Proteomes" id="UP000005204">
    <property type="component" value="Unassembled WGS sequence"/>
</dbReference>
<feature type="compositionally biased region" description="Basic and acidic residues" evidence="9">
    <location>
        <begin position="1382"/>
        <end position="1396"/>
    </location>
</feature>
<feature type="coiled-coil region" evidence="8">
    <location>
        <begin position="509"/>
        <end position="637"/>
    </location>
</feature>
<dbReference type="SUPFAM" id="SSF52540">
    <property type="entry name" value="P-loop containing nucleoside triphosphate hydrolases"/>
    <property type="match status" value="1"/>
</dbReference>
<evidence type="ECO:0000256" key="5">
    <source>
        <dbReference type="ARBA" id="ARBA00023175"/>
    </source>
</evidence>
<dbReference type="FunFam" id="3.40.850.10:FF:000177">
    <property type="entry name" value="Kinesin-like protein"/>
    <property type="match status" value="1"/>
</dbReference>
<keyword evidence="12" id="KW-1185">Reference proteome</keyword>
<evidence type="ECO:0000256" key="4">
    <source>
        <dbReference type="ARBA" id="ARBA00023054"/>
    </source>
</evidence>
<dbReference type="GO" id="GO:0008017">
    <property type="term" value="F:microtubule binding"/>
    <property type="evidence" value="ECO:0007669"/>
    <property type="project" value="InterPro"/>
</dbReference>
<evidence type="ECO:0000256" key="1">
    <source>
        <dbReference type="ARBA" id="ARBA00004245"/>
    </source>
</evidence>
<dbReference type="PRINTS" id="PR00380">
    <property type="entry name" value="KINESINHEAVY"/>
</dbReference>
<feature type="binding site" evidence="7">
    <location>
        <begin position="87"/>
        <end position="94"/>
    </location>
    <ligand>
        <name>ATP</name>
        <dbReference type="ChEBI" id="CHEBI:30616"/>
    </ligand>
</feature>
<reference evidence="12" key="1">
    <citation type="journal article" date="2008" name="Insect Biochem. Mol. Biol.">
        <title>The genome of a lepidopteran model insect, the silkworm Bombyx mori.</title>
        <authorList>
            <consortium name="International Silkworm Genome Consortium"/>
        </authorList>
    </citation>
    <scope>NUCLEOTIDE SEQUENCE [LARGE SCALE GENOMIC DNA]</scope>
    <source>
        <strain evidence="12">p50T</strain>
    </source>
</reference>
<sequence>MSDNIKVVVKVRPLITREIEEKLPYQWRIKNNSLYQLDQNGKEFGSSFTFDKVYDESTKTSEVYNDIAKPIVEAAVAGFNGTIFAYGQTSSGKTYTMAGTESSPGIITLAVLNLFEIIKNIPDRDFLVRVSYIEIYNETVKDLLNIEKDNIKIHDTLQGIKVDATEKVTSSPEEVLEIIKQGEANRQTGSTNMNEKSSRSHSIFQITIESKEHVEGKEEVGSVNVSQLNLVDLAGSERAGQTGAKGLRFKEGTHINKSLSALALVIKKLAENPGQFNNYRDSKLTRILQNSLGGNAKTSIICAVTPAALEETISTLQFGNRAKFIKNEPILNEVQSNATMIQQLTKKLGALQTELECKKHLEQDNYNLQKQIAGLQRLILSGVTRHSTEDIISTRRKHPQRRITISALHSVEESTTSIPRFCTPVLKYNPMTLGGCSSDLAPLQRPGTLSTVPEETSRMVTPPPGDKRVNFEDEIIELDSDDDEVANNQTCSPIHECYDKSKTPPCVLRKTAKRAEKNLKDIVELTEREKIYPPRVAELLEKLEEKTYAITMLQDEMETFNKQSKEKDLQMEYMKKKIQKLEDTIVNVTSEKEKLETRCKDVDIKLTDWEVSYDTFKKKAKQREEELLSIVEELKTKSHTGGISLNQSLKEQSILKCPEISTNKEDESSTPNLVSDLQSQLVVKNQTIVELQADICAQNQTITFLEKSSQELQDMINNYKENLTDKDEEIGLLKCAIETLNSTIKSQKSCLDTANDDIKSYNSVIQELQIKLTGKETQLNLNIEDDLLQNMIDNEATLFANNENIRNIIHAFKIRLEECYKEIGQLKSGLQQNVGVGDKTVAELKNDEINSMIRQLEEEIEKCKIVEEELTEKLTIAETKHNDLKKLYEDSASELEALKRENIQMHTSEGESKKVVEQLLEKNIILTDEIDAMTKKITTLQENISSKEIIIESLQENNKDRMEYLDKAKLIIKKLQDVFLILSGDVMVVPEIIDSLTEVINTLTNGFESLEEVALEIDLKKNSITKDNISIKTLLDKLITKNETDINELRNSIKYLESVKSEYNTANEKLFEQLNNAVDKQNCIQEEVDLLKIENQNLLQELLSRKTELEKLELEILARDKFIANLEEMKTMLVEEKLSEIKEKDENFKQEIDMLNEKLICDRREFNETMQEKNILLSDLSKKVNKTERELEEKQEQLTHLMEQLNDTENNSYKLIENMFNKVSQIASDFKISNQLSCELDDESENTYERISLTLDKITNHITYLNTQINETQKNDNAQLLWEAKKQIADLTEQNIILKERLSQLETENKELLIEIQTVRGSNEEVTLNLKDSSTLLKQLKEELKQKSNEIEDMKTKVMEWKSQFEDLDDVMKQQQKELKLENKKLHDKRTEKSAESLDSEEDEECVNNFYEISVNTDSENTLEQSAYSPKSLVTICCSKILDSIQSNDTKKDISTCDKDETTKCSNCDEFSSQLTSAQDKNDKLTQKVQQLQAFNLQLMDEHELVRLELQKLIEPAHELQKKIINHKTNLSILTATTYAENKLLNSQVKSLQHHHGRFHYVCQRDLPAFKKQLCDLLAILKNCPTLVESENGSLKRFSLPDVLEKNTTIARNESVLDGDLLMLDTNVSLTTADSTLVACDQTCLDLTQNLINEISIQTNFNQTIEASDVNSQIEMLNNDNRIMFEKLEILKEENEKLRNQLDGAKSKNDNIIETQSNPIKLQDSGTITISCKMCQSLKESSNEINLKLEKLSGELFDIKEQKSALEGKYQNLILETQTRDLLMSQIKSLEMENLTKDKEIKNLTDSLKTKSKKINELQEENDTLSNLIMENVTESDNLNKEVDDLKKNNECLTQKCIDLEKLVNESENKIGPKNICAQCKLKENLIQSLHIGYDNTLSKLNRSISDSNTSTRYNKICTLQSELDAGREDCKELCEDFTSIKNHLELHEPNMTMDLDESIENANFLPQSTANLSKIADEKNLDMSYVMDKTMCLNYYTEIVGVEDHDLKENIKIIDVMKMLHNHLLTSHGNEVENLVNKLKDYEETKNDLLNQLETTSAKCSIINKELGENNEFETKAVKVMSEIKRNLNSLSEQLINNESKKSKDHIDRYKDSLLAVLDAEFGTTSLDVFEILMDNIINKYQIDLDEILEKYTKVQGDLNECTSELKSVNEKLASLNSQLIEKENACNILRIQKERIHEISSAVTIDIVKKENELKEILTKECLKLSKLKIDIPRDLDQDLPAHKKITILFDALITQYELSRTDYEIEKEKLRLETGTAKAVLEEKEKELSELKLKFDTLEEAHNEVKSLHEELTKLYKSKVDENNANLNLIKILSEEIDALKIAIAKNEEKMLSLSEKDNKLTELVSTINGLKEENNSLKSLNDVITREKETQASELERSCQVIKQNGFELDKMKADILMLNETVKENTVVVETLKDEAKSLLEQNLALKEQCEEKTRDCSRLEINIKTHEKTAEIQNRMIMRLQKQKQEDDKLFIEKETKLNELTNKYEALKRDYDAAVKDLESSREAVNQLTTQKDLVEGRIAELESDIRTEQTATVSLDDASKSSRSRRRSLHDSKRTFGDENRDLGESNLEAVFESRRQPDDLFMDVDGHDSNRSTPIRLKGRDSLLKSDNSDVGEEHSSRPGSVQASRRRRQSIHDFHRSIMRSSRDTSHENPKLDDSPKRSISVISDSEVSQLKERLLSCQQELDDLKERYKELDDECETCAEYLQERDEQCARLKKEKLSLEQQVSNLKEQIRTQQPVERQAKFADVAVNTDEDWANLHSVVVDRMSYDAEVEKNKRLMKTIEELRYKKQDLKNTVTKMQKAMEKYTKKDKEFEAKRKELEDCKAELEELKQRYKELDEECETCAEYLKQREEQCKRLKEAKIALEMKLQEFQTDASIVHLQSVRKKRRSIHDQNRASNVDLVDASTQIGDDFLNNQVERDRGSGNATDESHVREMQRLQKIVDKLSNQKVALEKQIESLSNTPVSNSTMYVATGSAIVQNQQITDVMKENQKLKKMNAKLITICKKRGKTGANRENEDPSDV</sequence>
<dbReference type="GO" id="GO:0007018">
    <property type="term" value="P:microtubule-based movement"/>
    <property type="evidence" value="ECO:0007669"/>
    <property type="project" value="InterPro"/>
</dbReference>
<dbReference type="EnsemblMetazoa" id="XM_038015178.1">
    <property type="protein sequence ID" value="XP_037871106.1"/>
    <property type="gene ID" value="LOC101743227"/>
</dbReference>
<evidence type="ECO:0000259" key="10">
    <source>
        <dbReference type="PROSITE" id="PS50067"/>
    </source>
</evidence>
<feature type="compositionally biased region" description="Basic and acidic residues" evidence="9">
    <location>
        <begin position="2577"/>
        <end position="2590"/>
    </location>
</feature>
<protein>
    <recommendedName>
        <fullName evidence="10">Kinesin motor domain-containing protein</fullName>
    </recommendedName>
</protein>
<dbReference type="PROSITE" id="PS00411">
    <property type="entry name" value="KINESIN_MOTOR_1"/>
    <property type="match status" value="1"/>
</dbReference>
<feature type="region of interest" description="Disordered" evidence="9">
    <location>
        <begin position="2607"/>
        <end position="2695"/>
    </location>
</feature>
<evidence type="ECO:0000313" key="12">
    <source>
        <dbReference type="Proteomes" id="UP000005204"/>
    </source>
</evidence>
<dbReference type="SMR" id="A0A8R2M0H7"/>
<dbReference type="GO" id="GO:0005524">
    <property type="term" value="F:ATP binding"/>
    <property type="evidence" value="ECO:0007669"/>
    <property type="project" value="UniProtKB-UniRule"/>
</dbReference>
<comment type="subcellular location">
    <subcellularLocation>
        <location evidence="1">Cytoplasm</location>
        <location evidence="1">Cytoskeleton</location>
    </subcellularLocation>
</comment>
<keyword evidence="6" id="KW-0963">Cytoplasm</keyword>
<dbReference type="InterPro" id="IPR027417">
    <property type="entry name" value="P-loop_NTPase"/>
</dbReference>
<keyword evidence="3 7" id="KW-0067">ATP-binding</keyword>
<feature type="coiled-coil region" evidence="8">
    <location>
        <begin position="2256"/>
        <end position="2394"/>
    </location>
</feature>
<dbReference type="InterPro" id="IPR019821">
    <property type="entry name" value="Kinesin_motor_CS"/>
</dbReference>
<dbReference type="SMART" id="SM00129">
    <property type="entry name" value="KISc"/>
    <property type="match status" value="1"/>
</dbReference>
<feature type="compositionally biased region" description="Basic and acidic residues" evidence="9">
    <location>
        <begin position="2607"/>
        <end position="2619"/>
    </location>
</feature>
<dbReference type="Gene3D" id="3.40.850.10">
    <property type="entry name" value="Kinesin motor domain"/>
    <property type="match status" value="1"/>
</dbReference>
<reference evidence="11" key="2">
    <citation type="submission" date="2022-06" db="UniProtKB">
        <authorList>
            <consortium name="EnsemblMetazoa"/>
        </authorList>
    </citation>
    <scope>IDENTIFICATION</scope>
    <source>
        <strain evidence="11">p50T (Dazao)</strain>
    </source>
</reference>
<comment type="similarity">
    <text evidence="7">Belongs to the TRAFAC class myosin-kinesin ATPase superfamily. Kinesin family.</text>
</comment>
<evidence type="ECO:0000313" key="11">
    <source>
        <dbReference type="EnsemblMetazoa" id="XP_037871106.1"/>
    </source>
</evidence>
<keyword evidence="4 8" id="KW-0175">Coiled coil</keyword>
<feature type="coiled-coil region" evidence="8">
    <location>
        <begin position="839"/>
        <end position="957"/>
    </location>
</feature>
<feature type="coiled-coil region" evidence="8">
    <location>
        <begin position="1067"/>
        <end position="1211"/>
    </location>
</feature>
<evidence type="ECO:0000256" key="2">
    <source>
        <dbReference type="ARBA" id="ARBA00022741"/>
    </source>
</evidence>
<evidence type="ECO:0000256" key="6">
    <source>
        <dbReference type="ARBA" id="ARBA00023212"/>
    </source>
</evidence>
<feature type="coiled-coil region" evidence="8">
    <location>
        <begin position="2160"/>
        <end position="2194"/>
    </location>
</feature>
<feature type="coiled-coil region" evidence="8">
    <location>
        <begin position="702"/>
        <end position="771"/>
    </location>
</feature>
<dbReference type="GeneID" id="101743227"/>
<keyword evidence="2 7" id="KW-0547">Nucleotide-binding</keyword>
<accession>A0A8R2M0H7</accession>
<feature type="coiled-coil region" evidence="8">
    <location>
        <begin position="2804"/>
        <end position="2904"/>
    </location>
</feature>
<dbReference type="PANTHER" id="PTHR47968:SF75">
    <property type="entry name" value="CENTROMERE-ASSOCIATED PROTEIN E"/>
    <property type="match status" value="1"/>
</dbReference>
<feature type="coiled-coil region" evidence="8">
    <location>
        <begin position="2434"/>
        <end position="2552"/>
    </location>
</feature>
<feature type="domain" description="Kinesin motor" evidence="10">
    <location>
        <begin position="4"/>
        <end position="325"/>
    </location>
</feature>
<feature type="coiled-coil region" evidence="8">
    <location>
        <begin position="1468"/>
        <end position="1502"/>
    </location>
</feature>
<evidence type="ECO:0000256" key="9">
    <source>
        <dbReference type="SAM" id="MobiDB-lite"/>
    </source>
</evidence>
<dbReference type="GO" id="GO:0015630">
    <property type="term" value="C:microtubule cytoskeleton"/>
    <property type="evidence" value="ECO:0007669"/>
    <property type="project" value="UniProtKB-ARBA"/>
</dbReference>
<dbReference type="SUPFAM" id="SSF90257">
    <property type="entry name" value="Myosin rod fragments"/>
    <property type="match status" value="1"/>
</dbReference>
<evidence type="ECO:0000256" key="3">
    <source>
        <dbReference type="ARBA" id="ARBA00022840"/>
    </source>
</evidence>
<dbReference type="PROSITE" id="PS50067">
    <property type="entry name" value="KINESIN_MOTOR_2"/>
    <property type="match status" value="1"/>
</dbReference>